<dbReference type="AlphaFoldDB" id="A0A0H1BFY1"/>
<proteinExistence type="predicted"/>
<evidence type="ECO:0000313" key="2">
    <source>
        <dbReference type="EMBL" id="KLJ08096.1"/>
    </source>
</evidence>
<sequence length="184" mass="20175">MHFLQATTFFLAALSLQSVSATPTRNSPPVSTECPIARNACKPGESGVLRIPEMRAILNGKRSEKIGHNIILGKSGDKRQEQELTFHVPKGAKECSLKWDQGEKRKFIVKDSGLAKIYPVEPADAKSVGAADFTNWPQVKGAQSHNVGSVDCKEVLTLRSSLEQDGVVKMKQDATNGWYLEYSC</sequence>
<feature type="chain" id="PRO_5005199646" description="Ubiquitin 3 binding protein But2 C-terminal domain-containing protein" evidence="1">
    <location>
        <begin position="22"/>
        <end position="184"/>
    </location>
</feature>
<evidence type="ECO:0000256" key="1">
    <source>
        <dbReference type="SAM" id="SignalP"/>
    </source>
</evidence>
<accession>A0A0H1BFY1</accession>
<evidence type="ECO:0008006" key="4">
    <source>
        <dbReference type="Google" id="ProtNLM"/>
    </source>
</evidence>
<evidence type="ECO:0000313" key="3">
    <source>
        <dbReference type="Proteomes" id="UP000053573"/>
    </source>
</evidence>
<dbReference type="OrthoDB" id="5431298at2759"/>
<protein>
    <recommendedName>
        <fullName evidence="4">Ubiquitin 3 binding protein But2 C-terminal domain-containing protein</fullName>
    </recommendedName>
</protein>
<dbReference type="EMBL" id="LDEV01002663">
    <property type="protein sequence ID" value="KLJ08096.1"/>
    <property type="molecule type" value="Genomic_DNA"/>
</dbReference>
<keyword evidence="3" id="KW-1185">Reference proteome</keyword>
<gene>
    <name evidence="2" type="ORF">EMPG_16439</name>
</gene>
<organism evidence="2 3">
    <name type="scientific">Blastomyces silverae</name>
    <dbReference type="NCBI Taxonomy" id="2060906"/>
    <lineage>
        <taxon>Eukaryota</taxon>
        <taxon>Fungi</taxon>
        <taxon>Dikarya</taxon>
        <taxon>Ascomycota</taxon>
        <taxon>Pezizomycotina</taxon>
        <taxon>Eurotiomycetes</taxon>
        <taxon>Eurotiomycetidae</taxon>
        <taxon>Onygenales</taxon>
        <taxon>Ajellomycetaceae</taxon>
        <taxon>Blastomyces</taxon>
    </lineage>
</organism>
<reference evidence="3" key="1">
    <citation type="journal article" date="2015" name="PLoS Genet.">
        <title>The dynamic genome and transcriptome of the human fungal pathogen Blastomyces and close relative Emmonsia.</title>
        <authorList>
            <person name="Munoz J.F."/>
            <person name="Gauthier G.M."/>
            <person name="Desjardins C.A."/>
            <person name="Gallo J.E."/>
            <person name="Holder J."/>
            <person name="Sullivan T.D."/>
            <person name="Marty A.J."/>
            <person name="Carmen J.C."/>
            <person name="Chen Z."/>
            <person name="Ding L."/>
            <person name="Gujja S."/>
            <person name="Magrini V."/>
            <person name="Misas E."/>
            <person name="Mitreva M."/>
            <person name="Priest M."/>
            <person name="Saif S."/>
            <person name="Whiston E.A."/>
            <person name="Young S."/>
            <person name="Zeng Q."/>
            <person name="Goldman W.E."/>
            <person name="Mardis E.R."/>
            <person name="Taylor J.W."/>
            <person name="McEwen J.G."/>
            <person name="Clay O.K."/>
            <person name="Klein B.S."/>
            <person name="Cuomo C.A."/>
        </authorList>
    </citation>
    <scope>NUCLEOTIDE SEQUENCE [LARGE SCALE GENOMIC DNA]</scope>
    <source>
        <strain evidence="3">UAMH 139</strain>
    </source>
</reference>
<dbReference type="Proteomes" id="UP000053573">
    <property type="component" value="Unassembled WGS sequence"/>
</dbReference>
<feature type="signal peptide" evidence="1">
    <location>
        <begin position="1"/>
        <end position="21"/>
    </location>
</feature>
<comment type="caution">
    <text evidence="2">The sequence shown here is derived from an EMBL/GenBank/DDBJ whole genome shotgun (WGS) entry which is preliminary data.</text>
</comment>
<keyword evidence="1" id="KW-0732">Signal</keyword>
<name>A0A0H1BFY1_9EURO</name>